<dbReference type="AlphaFoldDB" id="X0Y886"/>
<dbReference type="EMBL" id="BARS01052194">
    <property type="protein sequence ID" value="GAG52084.1"/>
    <property type="molecule type" value="Genomic_DNA"/>
</dbReference>
<proteinExistence type="predicted"/>
<accession>X0Y886</accession>
<comment type="caution">
    <text evidence="1">The sequence shown here is derived from an EMBL/GenBank/DDBJ whole genome shotgun (WGS) entry which is preliminary data.</text>
</comment>
<evidence type="ECO:0008006" key="2">
    <source>
        <dbReference type="Google" id="ProtNLM"/>
    </source>
</evidence>
<dbReference type="Gene3D" id="3.40.50.280">
    <property type="entry name" value="Cobalamin-binding domain"/>
    <property type="match status" value="1"/>
</dbReference>
<feature type="non-terminal residue" evidence="1">
    <location>
        <position position="1"/>
    </location>
</feature>
<name>X0Y886_9ZZZZ</name>
<gene>
    <name evidence="1" type="ORF">S01H1_77638</name>
</gene>
<reference evidence="1" key="1">
    <citation type="journal article" date="2014" name="Front. Microbiol.">
        <title>High frequency of phylogenetically diverse reductive dehalogenase-homologous genes in deep subseafloor sedimentary metagenomes.</title>
        <authorList>
            <person name="Kawai M."/>
            <person name="Futagami T."/>
            <person name="Toyoda A."/>
            <person name="Takaki Y."/>
            <person name="Nishi S."/>
            <person name="Hori S."/>
            <person name="Arai W."/>
            <person name="Tsubouchi T."/>
            <person name="Morono Y."/>
            <person name="Uchiyama I."/>
            <person name="Ito T."/>
            <person name="Fujiyama A."/>
            <person name="Inagaki F."/>
            <person name="Takami H."/>
        </authorList>
    </citation>
    <scope>NUCLEOTIDE SEQUENCE</scope>
    <source>
        <strain evidence="1">Expedition CK06-06</strain>
    </source>
</reference>
<organism evidence="1">
    <name type="scientific">marine sediment metagenome</name>
    <dbReference type="NCBI Taxonomy" id="412755"/>
    <lineage>
        <taxon>unclassified sequences</taxon>
        <taxon>metagenomes</taxon>
        <taxon>ecological metagenomes</taxon>
    </lineage>
</organism>
<protein>
    <recommendedName>
        <fullName evidence="2">B12-binding domain-containing protein</fullName>
    </recommendedName>
</protein>
<evidence type="ECO:0000313" key="1">
    <source>
        <dbReference type="EMBL" id="GAG52084.1"/>
    </source>
</evidence>
<sequence length="36" mass="3985">GGASTNPEFKEEIGADFYCKDAIEAVNTLNTYFLKQ</sequence>